<protein>
    <recommendedName>
        <fullName evidence="4">Secreted protein</fullName>
    </recommendedName>
</protein>
<keyword evidence="1" id="KW-0732">Signal</keyword>
<evidence type="ECO:0000313" key="3">
    <source>
        <dbReference type="Proteomes" id="UP000014071"/>
    </source>
</evidence>
<dbReference type="HOGENOM" id="CLU_1166288_0_0_1"/>
<reference evidence="3" key="1">
    <citation type="journal article" date="2013" name="Genome Announc.">
        <title>Draft genome sequence of the basidiomycetous yeast-like fungus Pseudozyma hubeiensis SY62, which produces an abundant amount of the biosurfactant mannosylerythritol lipids.</title>
        <authorList>
            <person name="Konishi M."/>
            <person name="Hatada Y."/>
            <person name="Horiuchi J."/>
        </authorList>
    </citation>
    <scope>NUCLEOTIDE SEQUENCE [LARGE SCALE GENOMIC DNA]</scope>
    <source>
        <strain evidence="3">SY62</strain>
    </source>
</reference>
<dbReference type="EMBL" id="DF238785">
    <property type="protein sequence ID" value="GAC94700.1"/>
    <property type="molecule type" value="Genomic_DNA"/>
</dbReference>
<proteinExistence type="predicted"/>
<evidence type="ECO:0000256" key="1">
    <source>
        <dbReference type="SAM" id="SignalP"/>
    </source>
</evidence>
<feature type="signal peptide" evidence="1">
    <location>
        <begin position="1"/>
        <end position="21"/>
    </location>
</feature>
<keyword evidence="3" id="KW-1185">Reference proteome</keyword>
<dbReference type="AlphaFoldDB" id="R9P9C8"/>
<name>R9P9C8_PSEHS</name>
<accession>R9P9C8</accession>
<dbReference type="GeneID" id="24107566"/>
<organism evidence="2 3">
    <name type="scientific">Pseudozyma hubeiensis (strain SY62)</name>
    <name type="common">Yeast</name>
    <dbReference type="NCBI Taxonomy" id="1305764"/>
    <lineage>
        <taxon>Eukaryota</taxon>
        <taxon>Fungi</taxon>
        <taxon>Dikarya</taxon>
        <taxon>Basidiomycota</taxon>
        <taxon>Ustilaginomycotina</taxon>
        <taxon>Ustilaginomycetes</taxon>
        <taxon>Ustilaginales</taxon>
        <taxon>Ustilaginaceae</taxon>
        <taxon>Pseudozyma</taxon>
    </lineage>
</organism>
<dbReference type="RefSeq" id="XP_012188287.1">
    <property type="nucleotide sequence ID" value="XM_012332897.1"/>
</dbReference>
<evidence type="ECO:0000313" key="2">
    <source>
        <dbReference type="EMBL" id="GAC94700.1"/>
    </source>
</evidence>
<evidence type="ECO:0008006" key="4">
    <source>
        <dbReference type="Google" id="ProtNLM"/>
    </source>
</evidence>
<gene>
    <name evidence="2" type="ORF">PHSY_002273</name>
</gene>
<dbReference type="Proteomes" id="UP000014071">
    <property type="component" value="Unassembled WGS sequence"/>
</dbReference>
<feature type="chain" id="PRO_5004478092" description="Secreted protein" evidence="1">
    <location>
        <begin position="22"/>
        <end position="238"/>
    </location>
</feature>
<sequence>MMTFLCLLQMMIFPWKIIIYCQHAQRNSGLYKRVNRSSTRSTLVSEYRLYSVARNEKQMLVYDHNVRRIKREHRETLIFVQKEVRTVTTWTRCGNLHDTRFKQNLSLCIRVHFLLFQATFCRIGRWTFVTFERTILPRRQLEGETFGSHRFKTEEMNQKPRRKIGKIADRRTAPQPHPQVGFLAHSKPVLQICFDRFAQDLPSKRSTDAVSSLNTIDPLDAAMYHKPHANVERTCESA</sequence>